<dbReference type="InterPro" id="IPR036388">
    <property type="entry name" value="WH-like_DNA-bd_sf"/>
</dbReference>
<dbReference type="PANTHER" id="PTHR33164">
    <property type="entry name" value="TRANSCRIPTIONAL REGULATOR, MARR FAMILY"/>
    <property type="match status" value="1"/>
</dbReference>
<dbReference type="SMART" id="SM00347">
    <property type="entry name" value="HTH_MARR"/>
    <property type="match status" value="1"/>
</dbReference>
<evidence type="ECO:0000313" key="4">
    <source>
        <dbReference type="EMBL" id="VFS25511.1"/>
    </source>
</evidence>
<dbReference type="GO" id="GO:0003700">
    <property type="term" value="F:DNA-binding transcription factor activity"/>
    <property type="evidence" value="ECO:0007669"/>
    <property type="project" value="InterPro"/>
</dbReference>
<evidence type="ECO:0000313" key="2">
    <source>
        <dbReference type="EMBL" id="VFR56362.1"/>
    </source>
</evidence>
<accession>A0A484XNI7</accession>
<dbReference type="InterPro" id="IPR039422">
    <property type="entry name" value="MarR/SlyA-like"/>
</dbReference>
<dbReference type="SUPFAM" id="SSF46785">
    <property type="entry name" value="Winged helix' DNA-binding domain"/>
    <property type="match status" value="1"/>
</dbReference>
<dbReference type="PANTHER" id="PTHR33164:SF43">
    <property type="entry name" value="HTH-TYPE TRANSCRIPTIONAL REPRESSOR YETL"/>
    <property type="match status" value="1"/>
</dbReference>
<dbReference type="AlphaFoldDB" id="A0A484XNI7"/>
<dbReference type="InterPro" id="IPR036390">
    <property type="entry name" value="WH_DNA-bd_sf"/>
</dbReference>
<dbReference type="Pfam" id="PF12802">
    <property type="entry name" value="MarR_2"/>
    <property type="match status" value="1"/>
</dbReference>
<dbReference type="EMBL" id="CAADIK010000041">
    <property type="protein sequence ID" value="VFR78037.1"/>
    <property type="molecule type" value="Genomic_DNA"/>
</dbReference>
<evidence type="ECO:0000313" key="3">
    <source>
        <dbReference type="EMBL" id="VFR78037.1"/>
    </source>
</evidence>
<proteinExistence type="predicted"/>
<dbReference type="EMBL" id="CAADIZ010000031">
    <property type="protein sequence ID" value="VFS25511.1"/>
    <property type="molecule type" value="Genomic_DNA"/>
</dbReference>
<reference evidence="4" key="1">
    <citation type="submission" date="2019-03" db="EMBL/GenBank/DDBJ databases">
        <authorList>
            <person name="Danneels B."/>
        </authorList>
    </citation>
    <scope>NUCLEOTIDE SEQUENCE</scope>
</reference>
<name>A0A484XNI7_9ZZZZ</name>
<sequence>MSAMPDTEHSPVVPAVPQRVPGKADFIALSKLRYELRKFLAFSEAAAAANGLTPQQHQVLLAIKGSPDDVLTVGEIADRMLLRHHSAGELVGRLERMGLVSREHDPRDRRRINIRVTELTEAKLRLLSGAHLDELSATGPLLSTLLEHFVKRA</sequence>
<gene>
    <name evidence="2" type="ORF">BRI6_0379</name>
    <name evidence="3" type="ORF">BRI9_0435</name>
    <name evidence="4" type="ORF">RAN7_0376</name>
</gene>
<organism evidence="4">
    <name type="scientific">plant metagenome</name>
    <dbReference type="NCBI Taxonomy" id="1297885"/>
    <lineage>
        <taxon>unclassified sequences</taxon>
        <taxon>metagenomes</taxon>
        <taxon>organismal metagenomes</taxon>
    </lineage>
</organism>
<dbReference type="PROSITE" id="PS50995">
    <property type="entry name" value="HTH_MARR_2"/>
    <property type="match status" value="1"/>
</dbReference>
<dbReference type="GO" id="GO:0006950">
    <property type="term" value="P:response to stress"/>
    <property type="evidence" value="ECO:0007669"/>
    <property type="project" value="TreeGrafter"/>
</dbReference>
<evidence type="ECO:0000259" key="1">
    <source>
        <dbReference type="PROSITE" id="PS50995"/>
    </source>
</evidence>
<dbReference type="Gene3D" id="1.10.10.10">
    <property type="entry name" value="Winged helix-like DNA-binding domain superfamily/Winged helix DNA-binding domain"/>
    <property type="match status" value="1"/>
</dbReference>
<feature type="domain" description="HTH marR-type" evidence="1">
    <location>
        <begin position="29"/>
        <end position="153"/>
    </location>
</feature>
<dbReference type="EMBL" id="CAADII010000059">
    <property type="protein sequence ID" value="VFR56362.1"/>
    <property type="molecule type" value="Genomic_DNA"/>
</dbReference>
<protein>
    <submittedName>
        <fullName evidence="4">Transcriptional regulator, MarR family</fullName>
    </submittedName>
</protein>
<dbReference type="InterPro" id="IPR000835">
    <property type="entry name" value="HTH_MarR-typ"/>
</dbReference>